<dbReference type="AlphaFoldDB" id="A0A8S1XAD2"/>
<dbReference type="OMA" id="ANCDYIF"/>
<evidence type="ECO:0000313" key="2">
    <source>
        <dbReference type="Proteomes" id="UP000683925"/>
    </source>
</evidence>
<keyword evidence="2" id="KW-1185">Reference proteome</keyword>
<reference evidence="1" key="1">
    <citation type="submission" date="2021-01" db="EMBL/GenBank/DDBJ databases">
        <authorList>
            <consortium name="Genoscope - CEA"/>
            <person name="William W."/>
        </authorList>
    </citation>
    <scope>NUCLEOTIDE SEQUENCE</scope>
</reference>
<organism evidence="1 2">
    <name type="scientific">Paramecium octaurelia</name>
    <dbReference type="NCBI Taxonomy" id="43137"/>
    <lineage>
        <taxon>Eukaryota</taxon>
        <taxon>Sar</taxon>
        <taxon>Alveolata</taxon>
        <taxon>Ciliophora</taxon>
        <taxon>Intramacronucleata</taxon>
        <taxon>Oligohymenophorea</taxon>
        <taxon>Peniculida</taxon>
        <taxon>Parameciidae</taxon>
        <taxon>Paramecium</taxon>
    </lineage>
</organism>
<dbReference type="OrthoDB" id="307849at2759"/>
<evidence type="ECO:0000313" key="1">
    <source>
        <dbReference type="EMBL" id="CAD8198014.1"/>
    </source>
</evidence>
<sequence length="154" mass="17711">MPEIKQGIRINIEEKSQKCGSLIPLARYHFFRDGNYGSCLKDDAYTQMSNGVPYTQCSIGQKISISIMQKFLLNTFKIWLWDVSYLSNEGIRFYTIIVYAVVNGVQTKIYDSNLATSIVKITFPDQQVERFDVGGNTYNQGMYIMKADAYYKFS</sequence>
<name>A0A8S1XAD2_PAROT</name>
<gene>
    <name evidence="1" type="ORF">POCTA_138.1.T1150203</name>
</gene>
<dbReference type="Proteomes" id="UP000683925">
    <property type="component" value="Unassembled WGS sequence"/>
</dbReference>
<accession>A0A8S1XAD2</accession>
<comment type="caution">
    <text evidence="1">The sequence shown here is derived from an EMBL/GenBank/DDBJ whole genome shotgun (WGS) entry which is preliminary data.</text>
</comment>
<dbReference type="EMBL" id="CAJJDP010000115">
    <property type="protein sequence ID" value="CAD8198014.1"/>
    <property type="molecule type" value="Genomic_DNA"/>
</dbReference>
<protein>
    <submittedName>
        <fullName evidence="1">Uncharacterized protein</fullName>
    </submittedName>
</protein>
<proteinExistence type="predicted"/>